<evidence type="ECO:0000313" key="2">
    <source>
        <dbReference type="EMBL" id="MFC5493707.1"/>
    </source>
</evidence>
<feature type="transmembrane region" description="Helical" evidence="1">
    <location>
        <begin position="7"/>
        <end position="29"/>
    </location>
</feature>
<dbReference type="Proteomes" id="UP001595956">
    <property type="component" value="Unassembled WGS sequence"/>
</dbReference>
<evidence type="ECO:0000313" key="3">
    <source>
        <dbReference type="Proteomes" id="UP001595956"/>
    </source>
</evidence>
<sequence>MTQNRRLRLIVLVVILVTVLVWLAVLLLVRERPTPLYDAMQADPMASEELPGLELEHDHRQDVSTPLGIESPAEVERSWRITDRSTRPEKLAELGRLAQTWGWRPGPEPLFCGWQKSVDGQDLCLVIRPGVVEGEVVVEITEDIGF</sequence>
<evidence type="ECO:0000256" key="1">
    <source>
        <dbReference type="SAM" id="Phobius"/>
    </source>
</evidence>
<protein>
    <submittedName>
        <fullName evidence="2">Uncharacterized protein</fullName>
    </submittedName>
</protein>
<keyword evidence="1" id="KW-1133">Transmembrane helix</keyword>
<keyword evidence="1" id="KW-0812">Transmembrane</keyword>
<accession>A0ABW0N1G4</accession>
<keyword evidence="3" id="KW-1185">Reference proteome</keyword>
<organism evidence="2 3">
    <name type="scientific">Nocardioides caricicola</name>
    <dbReference type="NCBI Taxonomy" id="634770"/>
    <lineage>
        <taxon>Bacteria</taxon>
        <taxon>Bacillati</taxon>
        <taxon>Actinomycetota</taxon>
        <taxon>Actinomycetes</taxon>
        <taxon>Propionibacteriales</taxon>
        <taxon>Nocardioidaceae</taxon>
        <taxon>Nocardioides</taxon>
    </lineage>
</organism>
<keyword evidence="1" id="KW-0472">Membrane</keyword>
<reference evidence="3" key="1">
    <citation type="journal article" date="2019" name="Int. J. Syst. Evol. Microbiol.">
        <title>The Global Catalogue of Microorganisms (GCM) 10K type strain sequencing project: providing services to taxonomists for standard genome sequencing and annotation.</title>
        <authorList>
            <consortium name="The Broad Institute Genomics Platform"/>
            <consortium name="The Broad Institute Genome Sequencing Center for Infectious Disease"/>
            <person name="Wu L."/>
            <person name="Ma J."/>
        </authorList>
    </citation>
    <scope>NUCLEOTIDE SEQUENCE [LARGE SCALE GENOMIC DNA]</scope>
    <source>
        <strain evidence="3">KACC 13778</strain>
    </source>
</reference>
<dbReference type="EMBL" id="JBHSMD010000003">
    <property type="protein sequence ID" value="MFC5493707.1"/>
    <property type="molecule type" value="Genomic_DNA"/>
</dbReference>
<comment type="caution">
    <text evidence="2">The sequence shown here is derived from an EMBL/GenBank/DDBJ whole genome shotgun (WGS) entry which is preliminary data.</text>
</comment>
<name>A0ABW0N1G4_9ACTN</name>
<proteinExistence type="predicted"/>
<gene>
    <name evidence="2" type="ORF">ACFPKY_11390</name>
</gene>
<dbReference type="RefSeq" id="WP_345173218.1">
    <property type="nucleotide sequence ID" value="NZ_BAABFQ010000004.1"/>
</dbReference>